<reference evidence="2" key="1">
    <citation type="submission" date="2020-10" db="EMBL/GenBank/DDBJ databases">
        <title>Taxonomic study of unclassified bacteria belonging to the class Ktedonobacteria.</title>
        <authorList>
            <person name="Yabe S."/>
            <person name="Wang C.M."/>
            <person name="Zheng Y."/>
            <person name="Sakai Y."/>
            <person name="Cavaletti L."/>
            <person name="Monciardini P."/>
            <person name="Donadio S."/>
        </authorList>
    </citation>
    <scope>NUCLEOTIDE SEQUENCE</scope>
    <source>
        <strain evidence="2">ID150040</strain>
    </source>
</reference>
<keyword evidence="3" id="KW-1185">Reference proteome</keyword>
<dbReference type="Pfam" id="PF10027">
    <property type="entry name" value="DUF2269"/>
    <property type="match status" value="1"/>
</dbReference>
<dbReference type="AlphaFoldDB" id="A0A8J3J2I3"/>
<keyword evidence="1" id="KW-0472">Membrane</keyword>
<accession>A0A8J3J2I3</accession>
<feature type="transmembrane region" description="Helical" evidence="1">
    <location>
        <begin position="135"/>
        <end position="155"/>
    </location>
</feature>
<keyword evidence="1" id="KW-1133">Transmembrane helix</keyword>
<dbReference type="EMBL" id="BNJK01000002">
    <property type="protein sequence ID" value="GHO99576.1"/>
    <property type="molecule type" value="Genomic_DNA"/>
</dbReference>
<dbReference type="RefSeq" id="WP_236065229.1">
    <property type="nucleotide sequence ID" value="NZ_BNJK01000002.1"/>
</dbReference>
<feature type="transmembrane region" description="Helical" evidence="1">
    <location>
        <begin position="6"/>
        <end position="27"/>
    </location>
</feature>
<evidence type="ECO:0000256" key="1">
    <source>
        <dbReference type="SAM" id="Phobius"/>
    </source>
</evidence>
<feature type="transmembrane region" description="Helical" evidence="1">
    <location>
        <begin position="57"/>
        <end position="77"/>
    </location>
</feature>
<name>A0A8J3J2I3_9CHLR</name>
<evidence type="ECO:0000313" key="3">
    <source>
        <dbReference type="Proteomes" id="UP000597444"/>
    </source>
</evidence>
<gene>
    <name evidence="2" type="ORF">KSF_096240</name>
</gene>
<organism evidence="2 3">
    <name type="scientific">Reticulibacter mediterranei</name>
    <dbReference type="NCBI Taxonomy" id="2778369"/>
    <lineage>
        <taxon>Bacteria</taxon>
        <taxon>Bacillati</taxon>
        <taxon>Chloroflexota</taxon>
        <taxon>Ktedonobacteria</taxon>
        <taxon>Ktedonobacterales</taxon>
        <taxon>Reticulibacteraceae</taxon>
        <taxon>Reticulibacter</taxon>
    </lineage>
</organism>
<keyword evidence="1" id="KW-0812">Transmembrane</keyword>
<dbReference type="Proteomes" id="UP000597444">
    <property type="component" value="Unassembled WGS sequence"/>
</dbReference>
<proteinExistence type="predicted"/>
<dbReference type="InterPro" id="IPR018729">
    <property type="entry name" value="DUF2269_transmembrane"/>
</dbReference>
<evidence type="ECO:0000313" key="2">
    <source>
        <dbReference type="EMBL" id="GHO99576.1"/>
    </source>
</evidence>
<feature type="transmembrane region" description="Helical" evidence="1">
    <location>
        <begin position="161"/>
        <end position="179"/>
    </location>
</feature>
<evidence type="ECO:0008006" key="4">
    <source>
        <dbReference type="Google" id="ProtNLM"/>
    </source>
</evidence>
<protein>
    <recommendedName>
        <fullName evidence="4">DUF2269 domain-containing protein</fullName>
    </recommendedName>
</protein>
<sequence>MTIMALYPYALLVHIVGIVGLCVAVSLEAATAFRLRAAKTTVQVREWMFISTILEKLLPISAVLVLLSGLYMILAVWGWGHAWIDLSLCMLVALGIGGAVINSPRMKAIHQALAAAPDGPIIDDPLKQLIADPVLWMYAQIPGFMALAAIVLMVLKLDWPGSIAVLIVALVLGLVSAQLSKRTSRNAQQQAAPDVA</sequence>
<feature type="transmembrane region" description="Helical" evidence="1">
    <location>
        <begin position="83"/>
        <end position="101"/>
    </location>
</feature>
<comment type="caution">
    <text evidence="2">The sequence shown here is derived from an EMBL/GenBank/DDBJ whole genome shotgun (WGS) entry which is preliminary data.</text>
</comment>